<dbReference type="AlphaFoldDB" id="A0A1T4XUM8"/>
<feature type="transmembrane region" description="Helical" evidence="1">
    <location>
        <begin position="51"/>
        <end position="73"/>
    </location>
</feature>
<keyword evidence="1" id="KW-1133">Transmembrane helix</keyword>
<dbReference type="Proteomes" id="UP000032503">
    <property type="component" value="Unassembled WGS sequence"/>
</dbReference>
<evidence type="ECO:0000313" key="2">
    <source>
        <dbReference type="EMBL" id="KJC64049.1"/>
    </source>
</evidence>
<protein>
    <submittedName>
        <fullName evidence="3">Uncharacterized protein</fullName>
    </submittedName>
</protein>
<keyword evidence="4" id="KW-1185">Reference proteome</keyword>
<dbReference type="Proteomes" id="UP000189735">
    <property type="component" value="Unassembled WGS sequence"/>
</dbReference>
<dbReference type="RefSeq" id="WP_044441679.1">
    <property type="nucleotide sequence ID" value="NZ_FUYG01000004.1"/>
</dbReference>
<reference evidence="5" key="3">
    <citation type="submission" date="2017-02" db="EMBL/GenBank/DDBJ databases">
        <authorList>
            <person name="Varghese N."/>
            <person name="Submissions S."/>
        </authorList>
    </citation>
    <scope>NUCLEOTIDE SEQUENCE [LARGE SCALE GENOMIC DNA]</scope>
    <source>
        <strain evidence="5">VKM Ac-2052</strain>
    </source>
</reference>
<evidence type="ECO:0000313" key="4">
    <source>
        <dbReference type="Proteomes" id="UP000032503"/>
    </source>
</evidence>
<feature type="transmembrane region" description="Helical" evidence="1">
    <location>
        <begin position="120"/>
        <end position="137"/>
    </location>
</feature>
<proteinExistence type="predicted"/>
<dbReference type="EMBL" id="FUYG01000004">
    <property type="protein sequence ID" value="SKA93247.1"/>
    <property type="molecule type" value="Genomic_DNA"/>
</dbReference>
<organism evidence="3 5">
    <name type="scientific">Agreia bicolorata</name>
    <dbReference type="NCBI Taxonomy" id="110935"/>
    <lineage>
        <taxon>Bacteria</taxon>
        <taxon>Bacillati</taxon>
        <taxon>Actinomycetota</taxon>
        <taxon>Actinomycetes</taxon>
        <taxon>Micrococcales</taxon>
        <taxon>Microbacteriaceae</taxon>
        <taxon>Agreia</taxon>
    </lineage>
</organism>
<evidence type="ECO:0000313" key="5">
    <source>
        <dbReference type="Proteomes" id="UP000189735"/>
    </source>
</evidence>
<keyword evidence="1" id="KW-0812">Transmembrane</keyword>
<sequence>MRNDPSTIAPEHRAEALKERVYVTFTSLAVVLAMQSHSAEQLSAGEAASTLSITVIGTLLAVFVADVVSHLAVHATVPTAAEIRRMAAVSFGAFATVVLPLIFIGFAALDRWSVDTALRASTIALTVSLIAIGFLAVRRVTLAWWQRLIVLGAEFAVGAAVVGLELLAHG</sequence>
<feature type="transmembrane region" description="Helical" evidence="1">
    <location>
        <begin position="85"/>
        <end position="108"/>
    </location>
</feature>
<reference evidence="3" key="4">
    <citation type="submission" date="2017-02" db="EMBL/GenBank/DDBJ databases">
        <authorList>
            <person name="Peterson S.W."/>
        </authorList>
    </citation>
    <scope>NUCLEOTIDE SEQUENCE [LARGE SCALE GENOMIC DNA]</scope>
    <source>
        <strain evidence="3">VKM Ac-2052</strain>
    </source>
</reference>
<evidence type="ECO:0000256" key="1">
    <source>
        <dbReference type="SAM" id="Phobius"/>
    </source>
</evidence>
<reference evidence="2 4" key="1">
    <citation type="journal article" date="2001" name="Int. J. Syst. Evol. Microbiol.">
        <title>Agreia bicolorata gen. nov., sp. nov., to accommodate actinobacteria isolated from narrow reed grass infected by the nematode Heteroanguina graminophila.</title>
        <authorList>
            <person name="Evtushenko L.I."/>
            <person name="Dorofeeva L.V."/>
            <person name="Dobrovolskaya T.G."/>
            <person name="Streshinskaya G.M."/>
            <person name="Subbotin S.A."/>
            <person name="Tiedje J.M."/>
        </authorList>
    </citation>
    <scope>NUCLEOTIDE SEQUENCE [LARGE SCALE GENOMIC DNA]</scope>
    <source>
        <strain evidence="2 4">VKM Ac-1804</strain>
    </source>
</reference>
<gene>
    <name evidence="3" type="ORF">SAMN06295879_1648</name>
    <name evidence="2" type="ORF">TZ00_10835</name>
</gene>
<keyword evidence="1" id="KW-0472">Membrane</keyword>
<dbReference type="EMBL" id="JYFC01000004">
    <property type="protein sequence ID" value="KJC64049.1"/>
    <property type="molecule type" value="Genomic_DNA"/>
</dbReference>
<reference evidence="2" key="2">
    <citation type="submission" date="2015-02" db="EMBL/GenBank/DDBJ databases">
        <authorList>
            <person name="Vasilyev I.Y."/>
            <person name="Siniagina M.N."/>
            <person name="Malanin S.Y."/>
            <person name="Boulygina E.A."/>
            <person name="Grygoryeva T.V."/>
            <person name="Yarullina D.R."/>
            <person name="Ilinskaya O.N."/>
        </authorList>
    </citation>
    <scope>NUCLEOTIDE SEQUENCE</scope>
    <source>
        <strain evidence="2">VKM Ac-1804</strain>
    </source>
</reference>
<name>A0A1T4XUM8_9MICO</name>
<feature type="transmembrane region" description="Helical" evidence="1">
    <location>
        <begin position="149"/>
        <end position="168"/>
    </location>
</feature>
<accession>A0A1T4XUM8</accession>
<evidence type="ECO:0000313" key="3">
    <source>
        <dbReference type="EMBL" id="SKA93247.1"/>
    </source>
</evidence>
<feature type="transmembrane region" description="Helical" evidence="1">
    <location>
        <begin position="21"/>
        <end position="39"/>
    </location>
</feature>